<reference evidence="1 2" key="1">
    <citation type="journal article" date="2010" name="ChemBioChem">
        <title>Cloning and characterization of the biosynthetic gene cluster of 16-membered macrolide antibiotic FD-891: involvement of a dual functional cytochrome P450 monooxygenase catalyzing epoxidation and hydroxylation.</title>
        <authorList>
            <person name="Kudo F."/>
            <person name="Motegi A."/>
            <person name="Mizoue K."/>
            <person name="Eguchi T."/>
        </authorList>
    </citation>
    <scope>NUCLEOTIDE SEQUENCE [LARGE SCALE GENOMIC DNA]</scope>
    <source>
        <strain evidence="1 2">A-8890</strain>
    </source>
</reference>
<dbReference type="Proteomes" id="UP001321542">
    <property type="component" value="Chromosome"/>
</dbReference>
<name>A0ABM7F1B9_9ACTN</name>
<evidence type="ECO:0000313" key="2">
    <source>
        <dbReference type="Proteomes" id="UP001321542"/>
    </source>
</evidence>
<keyword evidence="2" id="KW-1185">Reference proteome</keyword>
<protein>
    <submittedName>
        <fullName evidence="1">Uncharacterized protein</fullName>
    </submittedName>
</protein>
<evidence type="ECO:0000313" key="1">
    <source>
        <dbReference type="EMBL" id="BBC29542.1"/>
    </source>
</evidence>
<accession>A0ABM7F1B9</accession>
<reference evidence="1 2" key="2">
    <citation type="journal article" date="2023" name="ChemBioChem">
        <title>Acyltransferase Domain Exchange between Two Independent Type I Polyketide Synthases in the Same Producer Strain of Macrolide Antibiotics.</title>
        <authorList>
            <person name="Kudo F."/>
            <person name="Kishikawa K."/>
            <person name="Tsuboi K."/>
            <person name="Kido T."/>
            <person name="Usui T."/>
            <person name="Hashimoto J."/>
            <person name="Shin-Ya K."/>
            <person name="Miyanaga A."/>
            <person name="Eguchi T."/>
        </authorList>
    </citation>
    <scope>NUCLEOTIDE SEQUENCE [LARGE SCALE GENOMIC DNA]</scope>
    <source>
        <strain evidence="1 2">A-8890</strain>
    </source>
</reference>
<organism evidence="1 2">
    <name type="scientific">Streptomyces graminofaciens</name>
    <dbReference type="NCBI Taxonomy" id="68212"/>
    <lineage>
        <taxon>Bacteria</taxon>
        <taxon>Bacillati</taxon>
        <taxon>Actinomycetota</taxon>
        <taxon>Actinomycetes</taxon>
        <taxon>Kitasatosporales</taxon>
        <taxon>Streptomycetaceae</taxon>
        <taxon>Streptomyces</taxon>
    </lineage>
</organism>
<proteinExistence type="predicted"/>
<sequence length="134" mass="14625">MDGASPGACDSCVGWLAEVLLHSQGDWNSWGGFHSYGGKMPIVATTLERLREHGPAGPAFRRFGREDRQNLWDAIGNARRDGALARRAEDAQEAAEREAWFRHGPTGMPEHKSPFGQLAAEVVRCLLHGPPALP</sequence>
<dbReference type="EMBL" id="AP018448">
    <property type="protein sequence ID" value="BBC29542.1"/>
    <property type="molecule type" value="Genomic_DNA"/>
</dbReference>
<gene>
    <name evidence="1" type="ORF">SGFS_008360</name>
</gene>